<name>A0A7J6L8L7_PEROL</name>
<dbReference type="InterPro" id="IPR020845">
    <property type="entry name" value="AMP-binding_CS"/>
</dbReference>
<keyword evidence="4" id="KW-0067">ATP-binding</keyword>
<dbReference type="PANTHER" id="PTHR43272">
    <property type="entry name" value="LONG-CHAIN-FATTY-ACID--COA LIGASE"/>
    <property type="match status" value="1"/>
</dbReference>
<organism evidence="8 9">
    <name type="scientific">Perkinsus olseni</name>
    <name type="common">Perkinsus atlanticus</name>
    <dbReference type="NCBI Taxonomy" id="32597"/>
    <lineage>
        <taxon>Eukaryota</taxon>
        <taxon>Sar</taxon>
        <taxon>Alveolata</taxon>
        <taxon>Perkinsozoa</taxon>
        <taxon>Perkinsea</taxon>
        <taxon>Perkinsida</taxon>
        <taxon>Perkinsidae</taxon>
        <taxon>Perkinsus</taxon>
    </lineage>
</organism>
<dbReference type="Pfam" id="PF00501">
    <property type="entry name" value="AMP-binding"/>
    <property type="match status" value="1"/>
</dbReference>
<evidence type="ECO:0000256" key="4">
    <source>
        <dbReference type="ARBA" id="ARBA00022840"/>
    </source>
</evidence>
<feature type="transmembrane region" description="Helical" evidence="6">
    <location>
        <begin position="12"/>
        <end position="30"/>
    </location>
</feature>
<dbReference type="OrthoDB" id="9985850at2759"/>
<keyword evidence="3" id="KW-0547">Nucleotide-binding</keyword>
<feature type="domain" description="RAP" evidence="7">
    <location>
        <begin position="1078"/>
        <end position="1135"/>
    </location>
</feature>
<comment type="similarity">
    <text evidence="1">Belongs to the ATP-dependent AMP-binding enzyme family.</text>
</comment>
<evidence type="ECO:0000313" key="8">
    <source>
        <dbReference type="EMBL" id="KAF4655545.1"/>
    </source>
</evidence>
<evidence type="ECO:0000256" key="5">
    <source>
        <dbReference type="ARBA" id="ARBA00036813"/>
    </source>
</evidence>
<dbReference type="PANTHER" id="PTHR43272:SF83">
    <property type="entry name" value="ACYL-COA SYNTHETASE LONG-CHAIN, ISOFORM J"/>
    <property type="match status" value="1"/>
</dbReference>
<keyword evidence="2 8" id="KW-0436">Ligase</keyword>
<comment type="catalytic activity">
    <reaction evidence="5">
        <text>a long-chain fatty acid + ATP + CoA = a long-chain fatty acyl-CoA + AMP + diphosphate</text>
        <dbReference type="Rhea" id="RHEA:15421"/>
        <dbReference type="ChEBI" id="CHEBI:30616"/>
        <dbReference type="ChEBI" id="CHEBI:33019"/>
        <dbReference type="ChEBI" id="CHEBI:57287"/>
        <dbReference type="ChEBI" id="CHEBI:57560"/>
        <dbReference type="ChEBI" id="CHEBI:83139"/>
        <dbReference type="ChEBI" id="CHEBI:456215"/>
        <dbReference type="EC" id="6.2.1.3"/>
    </reaction>
</comment>
<evidence type="ECO:0000256" key="2">
    <source>
        <dbReference type="ARBA" id="ARBA00022598"/>
    </source>
</evidence>
<evidence type="ECO:0000259" key="7">
    <source>
        <dbReference type="PROSITE" id="PS51286"/>
    </source>
</evidence>
<proteinExistence type="inferred from homology"/>
<dbReference type="PROSITE" id="PS00455">
    <property type="entry name" value="AMP_BINDING"/>
    <property type="match status" value="1"/>
</dbReference>
<dbReference type="SUPFAM" id="SSF56801">
    <property type="entry name" value="Acetyl-CoA synthetase-like"/>
    <property type="match status" value="1"/>
</dbReference>
<dbReference type="Proteomes" id="UP000570595">
    <property type="component" value="Unassembled WGS sequence"/>
</dbReference>
<reference evidence="8 9" key="1">
    <citation type="submission" date="2020-04" db="EMBL/GenBank/DDBJ databases">
        <title>Perkinsus olseni comparative genomics.</title>
        <authorList>
            <person name="Bogema D.R."/>
        </authorList>
    </citation>
    <scope>NUCLEOTIDE SEQUENCE [LARGE SCALE GENOMIC DNA]</scope>
    <source>
        <strain evidence="8">ATCC PRA-179</strain>
    </source>
</reference>
<dbReference type="InterPro" id="IPR000873">
    <property type="entry name" value="AMP-dep_synth/lig_dom"/>
</dbReference>
<dbReference type="Gene3D" id="3.40.960.10">
    <property type="entry name" value="VSR Endonuclease"/>
    <property type="match status" value="1"/>
</dbReference>
<dbReference type="Pfam" id="PF08373">
    <property type="entry name" value="RAP"/>
    <property type="match status" value="1"/>
</dbReference>
<evidence type="ECO:0000256" key="6">
    <source>
        <dbReference type="SAM" id="Phobius"/>
    </source>
</evidence>
<accession>A0A7J6L8L7</accession>
<dbReference type="AlphaFoldDB" id="A0A7J6L8L7"/>
<dbReference type="InterPro" id="IPR042099">
    <property type="entry name" value="ANL_N_sf"/>
</dbReference>
<gene>
    <name evidence="8" type="primary">ACSL3_4</name>
    <name evidence="8" type="ORF">FOZ61_007519</name>
</gene>
<protein>
    <submittedName>
        <fullName evidence="8">Long-chain-fatty-acid--CoA ligase 3</fullName>
    </submittedName>
</protein>
<dbReference type="GO" id="GO:0005783">
    <property type="term" value="C:endoplasmic reticulum"/>
    <property type="evidence" value="ECO:0007669"/>
    <property type="project" value="TreeGrafter"/>
</dbReference>
<dbReference type="SMART" id="SM00952">
    <property type="entry name" value="RAP"/>
    <property type="match status" value="1"/>
</dbReference>
<dbReference type="GO" id="GO:0016020">
    <property type="term" value="C:membrane"/>
    <property type="evidence" value="ECO:0007669"/>
    <property type="project" value="TreeGrafter"/>
</dbReference>
<evidence type="ECO:0000256" key="1">
    <source>
        <dbReference type="ARBA" id="ARBA00006432"/>
    </source>
</evidence>
<evidence type="ECO:0000256" key="3">
    <source>
        <dbReference type="ARBA" id="ARBA00022741"/>
    </source>
</evidence>
<dbReference type="EMBL" id="JABAHT010000460">
    <property type="protein sequence ID" value="KAF4655545.1"/>
    <property type="molecule type" value="Genomic_DNA"/>
</dbReference>
<sequence length="1160" mass="127617">MSIGISIATGILKLLDVCVWLVTLGPVWMFKRPRNVAKALNSEPVEEVSGSREGPGRVRTGFKNWKPVCAWDPEARTILCIILHTVEKYSSHPAQGSRFFEGFRDIGERFPIKQFGPTKWITYAEMGPHSLVIFEDTCAEWAQAAFGTWSQNMVVTTVYGTLGPDSVAQAIQEGCGTTVLCNRKNVEKLIAHSKEMPTLKHIIYTNEAVPAEEASKPLSGFNNSGVTVHSFEEALTIGKGLVEQYPMVKPNEDSLAIIMYTSGTTGKPKGVMMRHKTVVTVMASVAPIGTHALPPNFTHLAYLPLAHIFEMAVQIGAMSMGAGIGYADPKTLTQTGARPIGALEEFRPHLFMGVPKIYDVIMKAAGAKLKKESPGKQQLVASAFEWKARAMESGRYTPVFDMLIFNKFKHILGGNVVVALSGGGPLAATVQRWVRTAFGCQVIQGYALTETCAGATLQMEYDYRLGVVGPPVPGAEISLRSCVGPDGEPEVLDKRGRPYLNTDTEDSKGNPCLGRGEVLIRGPVVSDGYYKLPEKTAEAFRKDGWFLTGDVGVWYPDGSLGIMDRVKNLVKLHGGEYIAMENMELIYGGSQYVDAVNGGLMTYGDGTLDRPVALVQVNELSLTQWAKSDGVQFESIKDLVKNPKAEEEVLKSLLECHKNGGLSGIEKLAGVGLVCEPWTAQNKCLTATNKISRHAVIARDGEILERSLVMQEHGFVVNPNAAFLSHTRWSAAILFNINEQRAWAGSDCDQSSSRKFRFLFDQVSRNKAASLKTWNTYCSNFLMPVIDQLTIDEMLTVIRSMVRARFRKFAVTNKVNRRLTSVFYGETSADPAKVGRLLNDLAKLDSLDDMTTRTLCRAAKFDGSDFVSLSMTLNALARTRLADSDIINPIAAAVVSLVPELDLTVEHSLTRLVQALSSLARLDALTSKRREVFIRRICGQLSFMEPFQLSMLMHSLVIPDWGDGPIEHQDLLLNLLRYASKGRGEFTFPQLHEILTSGYALQASGVALPKDVILFMGDAERIVEDEGRKAVAATSAHLEVSNSKFQESIKGVLKACDLEYNEEVVVGTYILDYAVGSLALEADGFTHFYAGTENFTAKAKLKHRILRSLGFTTVSLPYFEMKNRGLQQRTEYFVNAIEKECGAGLSQIRKLSRLRPYAVS</sequence>
<comment type="caution">
    <text evidence="8">The sequence shown here is derived from an EMBL/GenBank/DDBJ whole genome shotgun (WGS) entry which is preliminary data.</text>
</comment>
<evidence type="ECO:0000313" key="9">
    <source>
        <dbReference type="Proteomes" id="UP000570595"/>
    </source>
</evidence>
<dbReference type="GO" id="GO:0004467">
    <property type="term" value="F:long-chain fatty acid-CoA ligase activity"/>
    <property type="evidence" value="ECO:0007669"/>
    <property type="project" value="UniProtKB-EC"/>
</dbReference>
<keyword evidence="6" id="KW-0472">Membrane</keyword>
<dbReference type="GO" id="GO:0005524">
    <property type="term" value="F:ATP binding"/>
    <property type="evidence" value="ECO:0007669"/>
    <property type="project" value="UniProtKB-KW"/>
</dbReference>
<dbReference type="InterPro" id="IPR013584">
    <property type="entry name" value="RAP"/>
</dbReference>
<dbReference type="Gene3D" id="3.40.50.12780">
    <property type="entry name" value="N-terminal domain of ligase-like"/>
    <property type="match status" value="1"/>
</dbReference>
<keyword evidence="6" id="KW-1133">Transmembrane helix</keyword>
<dbReference type="PROSITE" id="PS51286">
    <property type="entry name" value="RAP"/>
    <property type="match status" value="1"/>
</dbReference>
<keyword evidence="6" id="KW-0812">Transmembrane</keyword>